<dbReference type="Proteomes" id="UP000229342">
    <property type="component" value="Unassembled WGS sequence"/>
</dbReference>
<reference evidence="2 3" key="1">
    <citation type="submission" date="2017-09" db="EMBL/GenBank/DDBJ databases">
        <title>Depth-based differentiation of microbial function through sediment-hosted aquifers and enrichment of novel symbionts in the deep terrestrial subsurface.</title>
        <authorList>
            <person name="Probst A.J."/>
            <person name="Ladd B."/>
            <person name="Jarett J.K."/>
            <person name="Geller-Mcgrath D.E."/>
            <person name="Sieber C.M."/>
            <person name="Emerson J.B."/>
            <person name="Anantharaman K."/>
            <person name="Thomas B.C."/>
            <person name="Malmstrom R."/>
            <person name="Stieglmeier M."/>
            <person name="Klingl A."/>
            <person name="Woyke T."/>
            <person name="Ryan C.M."/>
            <person name="Banfield J.F."/>
        </authorList>
    </citation>
    <scope>NUCLEOTIDE SEQUENCE [LARGE SCALE GENOMIC DNA]</scope>
    <source>
        <strain evidence="2">CG11_big_fil_rev_8_21_14_0_20_46_11</strain>
    </source>
</reference>
<proteinExistence type="predicted"/>
<organism evidence="2 3">
    <name type="scientific">Candidatus Taylorbacteria bacterium CG11_big_fil_rev_8_21_14_0_20_46_11</name>
    <dbReference type="NCBI Taxonomy" id="1975025"/>
    <lineage>
        <taxon>Bacteria</taxon>
        <taxon>Candidatus Tayloriibacteriota</taxon>
    </lineage>
</organism>
<accession>A0A2H0KC05</accession>
<evidence type="ECO:0000313" key="2">
    <source>
        <dbReference type="EMBL" id="PIQ68791.1"/>
    </source>
</evidence>
<protein>
    <recommendedName>
        <fullName evidence="4">DUF4446 domain-containing protein</fullName>
    </recommendedName>
</protein>
<gene>
    <name evidence="2" type="ORF">COV91_02305</name>
</gene>
<dbReference type="AlphaFoldDB" id="A0A2H0KC05"/>
<keyword evidence="1" id="KW-0812">Transmembrane</keyword>
<feature type="transmembrane region" description="Helical" evidence="1">
    <location>
        <begin position="6"/>
        <end position="28"/>
    </location>
</feature>
<dbReference type="InterPro" id="IPR027981">
    <property type="entry name" value="DUF4446"/>
</dbReference>
<comment type="caution">
    <text evidence="2">The sequence shown here is derived from an EMBL/GenBank/DDBJ whole genome shotgun (WGS) entry which is preliminary data.</text>
</comment>
<evidence type="ECO:0000313" key="3">
    <source>
        <dbReference type="Proteomes" id="UP000229342"/>
    </source>
</evidence>
<evidence type="ECO:0008006" key="4">
    <source>
        <dbReference type="Google" id="ProtNLM"/>
    </source>
</evidence>
<name>A0A2H0KC05_9BACT</name>
<keyword evidence="1" id="KW-1133">Transmembrane helix</keyword>
<evidence type="ECO:0000256" key="1">
    <source>
        <dbReference type="SAM" id="Phobius"/>
    </source>
</evidence>
<keyword evidence="1" id="KW-0472">Membrane</keyword>
<dbReference type="Pfam" id="PF14584">
    <property type="entry name" value="DUF4446"/>
    <property type="match status" value="1"/>
</dbReference>
<dbReference type="EMBL" id="PCVG01000028">
    <property type="protein sequence ID" value="PIQ68791.1"/>
    <property type="molecule type" value="Genomic_DNA"/>
</dbReference>
<sequence length="156" mass="17550">MAIDTTVALSILCAIILITLSLVIHLTIRLNRLVRGKNAKSLEKVILQNASAIEDSKQFRKEMEVYLTSVESRLKQSIRGLSTIRFNPFKGTGDGGNQSFATAFLDEEKHGIVISTINTRERMSIFAKPITNGKSEYELTEEEQRAIKQAKERMHV</sequence>